<dbReference type="SUPFAM" id="SSF75005">
    <property type="entry name" value="Arabinanase/levansucrase/invertase"/>
    <property type="match status" value="1"/>
</dbReference>
<comment type="caution">
    <text evidence="4">The sequence shown here is derived from an EMBL/GenBank/DDBJ whole genome shotgun (WGS) entry which is preliminary data.</text>
</comment>
<dbReference type="PANTHER" id="PTHR43772:SF2">
    <property type="entry name" value="PUTATIVE (AFU_ORTHOLOGUE AFUA_2G04480)-RELATED"/>
    <property type="match status" value="1"/>
</dbReference>
<keyword evidence="4" id="KW-0378">Hydrolase</keyword>
<evidence type="ECO:0000256" key="1">
    <source>
        <dbReference type="ARBA" id="ARBA00022651"/>
    </source>
</evidence>
<evidence type="ECO:0000256" key="3">
    <source>
        <dbReference type="SAM" id="SignalP"/>
    </source>
</evidence>
<dbReference type="InterPro" id="IPR052176">
    <property type="entry name" value="Glycosyl_Hydrlase_43_Enz"/>
</dbReference>
<dbReference type="PANTHER" id="PTHR43772">
    <property type="entry name" value="ENDO-1,4-BETA-XYLANASE"/>
    <property type="match status" value="1"/>
</dbReference>
<dbReference type="AlphaFoldDB" id="A0A5C6DWB9"/>
<evidence type="ECO:0000313" key="4">
    <source>
        <dbReference type="EMBL" id="TWU41030.1"/>
    </source>
</evidence>
<dbReference type="CDD" id="cd08994">
    <property type="entry name" value="GH43_62_32_68_117_130-like"/>
    <property type="match status" value="1"/>
</dbReference>
<keyword evidence="3" id="KW-0732">Signal</keyword>
<accession>A0A5C6DWB9</accession>
<proteinExistence type="predicted"/>
<reference evidence="4 5" key="1">
    <citation type="submission" date="2019-02" db="EMBL/GenBank/DDBJ databases">
        <title>Deep-cultivation of Planctomycetes and their phenomic and genomic characterization uncovers novel biology.</title>
        <authorList>
            <person name="Wiegand S."/>
            <person name="Jogler M."/>
            <person name="Boedeker C."/>
            <person name="Pinto D."/>
            <person name="Vollmers J."/>
            <person name="Rivas-Marin E."/>
            <person name="Kohn T."/>
            <person name="Peeters S.H."/>
            <person name="Heuer A."/>
            <person name="Rast P."/>
            <person name="Oberbeckmann S."/>
            <person name="Bunk B."/>
            <person name="Jeske O."/>
            <person name="Meyerdierks A."/>
            <person name="Storesund J.E."/>
            <person name="Kallscheuer N."/>
            <person name="Luecker S."/>
            <person name="Lage O.M."/>
            <person name="Pohl T."/>
            <person name="Merkel B.J."/>
            <person name="Hornburger P."/>
            <person name="Mueller R.-W."/>
            <person name="Bruemmer F."/>
            <person name="Labrenz M."/>
            <person name="Spormann A.M."/>
            <person name="Op Den Camp H."/>
            <person name="Overmann J."/>
            <person name="Amann R."/>
            <person name="Jetten M.S.M."/>
            <person name="Mascher T."/>
            <person name="Medema M.H."/>
            <person name="Devos D.P."/>
            <person name="Kaster A.-K."/>
            <person name="Ovreas L."/>
            <person name="Rohde M."/>
            <person name="Galperin M.Y."/>
            <person name="Jogler C."/>
        </authorList>
    </citation>
    <scope>NUCLEOTIDE SEQUENCE [LARGE SCALE GENOMIC DNA]</scope>
    <source>
        <strain evidence="4 5">Poly41</strain>
    </source>
</reference>
<sequence precursor="true">MHRTHFVMLATCMLGAILASTGACLAEAPFHERMTPVPETARFRDPDFFIWGASMVQDEAGVCHLFYSRWAKELGHNAWVTHSEIAHATSIDPLGPYTHVDVAFPTRGKSFWDGLCTHNPTVHAFEGKYYLYYMGNTGDGQTMTGLNWTHRNNQRIGVAVADHPNGPWRRCDAPLIDVGPDTESHDALLTSNPSICRRPDGKYLMVYKAVGRKRELPWGGPVVHLAATSDSPTGPFSKHPDPIFTAEGDAFPAEDPFIWVEDGFVWAIVKDMKGAFTGAGQSLALFRSEDGIDWSPAKHPLVSKLEIHWEGGETERVAHLERPQLWLRNGEPHVLFCAADKDREHAFNVHIPLKTTTLPTSHD</sequence>
<dbReference type="Proteomes" id="UP000319143">
    <property type="component" value="Unassembled WGS sequence"/>
</dbReference>
<gene>
    <name evidence="4" type="ORF">Poly41_18650</name>
</gene>
<feature type="chain" id="PRO_5022973954" evidence="3">
    <location>
        <begin position="26"/>
        <end position="363"/>
    </location>
</feature>
<evidence type="ECO:0000313" key="5">
    <source>
        <dbReference type="Proteomes" id="UP000319143"/>
    </source>
</evidence>
<keyword evidence="1" id="KW-0624">Polysaccharide degradation</keyword>
<dbReference type="RefSeq" id="WP_146525531.1">
    <property type="nucleotide sequence ID" value="NZ_SJPV01000002.1"/>
</dbReference>
<dbReference type="GO" id="GO:0016787">
    <property type="term" value="F:hydrolase activity"/>
    <property type="evidence" value="ECO:0007669"/>
    <property type="project" value="UniProtKB-KW"/>
</dbReference>
<keyword evidence="2" id="KW-0119">Carbohydrate metabolism</keyword>
<name>A0A5C6DWB9_9BACT</name>
<dbReference type="InterPro" id="IPR023296">
    <property type="entry name" value="Glyco_hydro_beta-prop_sf"/>
</dbReference>
<protein>
    <submittedName>
        <fullName evidence="4">Glycosyl hydrolases family 43</fullName>
    </submittedName>
</protein>
<dbReference type="OrthoDB" id="9794572at2"/>
<dbReference type="GO" id="GO:0045493">
    <property type="term" value="P:xylan catabolic process"/>
    <property type="evidence" value="ECO:0007669"/>
    <property type="project" value="UniProtKB-KW"/>
</dbReference>
<evidence type="ECO:0000256" key="2">
    <source>
        <dbReference type="ARBA" id="ARBA00023277"/>
    </source>
</evidence>
<feature type="signal peptide" evidence="3">
    <location>
        <begin position="1"/>
        <end position="25"/>
    </location>
</feature>
<dbReference type="EMBL" id="SJPV01000002">
    <property type="protein sequence ID" value="TWU41030.1"/>
    <property type="molecule type" value="Genomic_DNA"/>
</dbReference>
<dbReference type="Gene3D" id="2.115.10.20">
    <property type="entry name" value="Glycosyl hydrolase domain, family 43"/>
    <property type="match status" value="1"/>
</dbReference>
<organism evidence="4 5">
    <name type="scientific">Novipirellula artificiosorum</name>
    <dbReference type="NCBI Taxonomy" id="2528016"/>
    <lineage>
        <taxon>Bacteria</taxon>
        <taxon>Pseudomonadati</taxon>
        <taxon>Planctomycetota</taxon>
        <taxon>Planctomycetia</taxon>
        <taxon>Pirellulales</taxon>
        <taxon>Pirellulaceae</taxon>
        <taxon>Novipirellula</taxon>
    </lineage>
</organism>
<keyword evidence="1" id="KW-0858">Xylan degradation</keyword>
<dbReference type="PROSITE" id="PS51257">
    <property type="entry name" value="PROKAR_LIPOPROTEIN"/>
    <property type="match status" value="1"/>
</dbReference>
<keyword evidence="5" id="KW-1185">Reference proteome</keyword>